<dbReference type="EnsemblPlants" id="PGSC0003DMT400076696">
    <property type="protein sequence ID" value="PGSC0003DMT400076696"/>
    <property type="gene ID" value="PGSC0003DMG400029826"/>
</dbReference>
<dbReference type="PANTHER" id="PTHR36485">
    <property type="entry name" value="OS01G0939000 PROTEIN"/>
    <property type="match status" value="1"/>
</dbReference>
<dbReference type="eggNOG" id="ENOG502S9T7">
    <property type="taxonomic scope" value="Eukaryota"/>
</dbReference>
<proteinExistence type="predicted"/>
<keyword evidence="2" id="KW-1185">Reference proteome</keyword>
<accession>M1CX85</accession>
<evidence type="ECO:0000313" key="1">
    <source>
        <dbReference type="EnsemblPlants" id="PGSC0003DMT400076696"/>
    </source>
</evidence>
<dbReference type="Proteomes" id="UP000011115">
    <property type="component" value="Unassembled WGS sequence"/>
</dbReference>
<evidence type="ECO:0000313" key="2">
    <source>
        <dbReference type="Proteomes" id="UP000011115"/>
    </source>
</evidence>
<dbReference type="PaxDb" id="4113-PGSC0003DMT400076696"/>
<dbReference type="Gramene" id="PGSC0003DMT400076696">
    <property type="protein sequence ID" value="PGSC0003DMT400076696"/>
    <property type="gene ID" value="PGSC0003DMG400029826"/>
</dbReference>
<dbReference type="AlphaFoldDB" id="M1CX85"/>
<dbReference type="ExpressionAtlas" id="M1CX85">
    <property type="expression patterns" value="baseline"/>
</dbReference>
<dbReference type="PANTHER" id="PTHR36485:SF1">
    <property type="entry name" value="TRANSMEMBRANE PROTEIN"/>
    <property type="match status" value="1"/>
</dbReference>
<reference evidence="2" key="1">
    <citation type="journal article" date="2011" name="Nature">
        <title>Genome sequence and analysis of the tuber crop potato.</title>
        <authorList>
            <consortium name="The Potato Genome Sequencing Consortium"/>
        </authorList>
    </citation>
    <scope>NUCLEOTIDE SEQUENCE [LARGE SCALE GENOMIC DNA]</scope>
    <source>
        <strain evidence="2">cv. DM1-3 516 R44</strain>
    </source>
</reference>
<reference evidence="1" key="2">
    <citation type="submission" date="2015-06" db="UniProtKB">
        <authorList>
            <consortium name="EnsemblPlants"/>
        </authorList>
    </citation>
    <scope>IDENTIFICATION</scope>
    <source>
        <strain evidence="1">DM1-3 516 R44</strain>
    </source>
</reference>
<name>M1CX85_SOLTU</name>
<organism evidence="1 2">
    <name type="scientific">Solanum tuberosum</name>
    <name type="common">Potato</name>
    <dbReference type="NCBI Taxonomy" id="4113"/>
    <lineage>
        <taxon>Eukaryota</taxon>
        <taxon>Viridiplantae</taxon>
        <taxon>Streptophyta</taxon>
        <taxon>Embryophyta</taxon>
        <taxon>Tracheophyta</taxon>
        <taxon>Spermatophyta</taxon>
        <taxon>Magnoliopsida</taxon>
        <taxon>eudicotyledons</taxon>
        <taxon>Gunneridae</taxon>
        <taxon>Pentapetalae</taxon>
        <taxon>asterids</taxon>
        <taxon>lamiids</taxon>
        <taxon>Solanales</taxon>
        <taxon>Solanaceae</taxon>
        <taxon>Solanoideae</taxon>
        <taxon>Solaneae</taxon>
        <taxon>Solanum</taxon>
    </lineage>
</organism>
<dbReference type="InParanoid" id="M1CX85"/>
<protein>
    <submittedName>
        <fullName evidence="1">Uncharacterized protein</fullName>
    </submittedName>
</protein>
<sequence>MALCSIYKYGSKAQGLAFLAFGSISFLVFVYAAIVSKLLPPFDNPILAAIQNDRKKITEKPMLLVEMYYAFRTTCSSSVTYNSTKCIMLSVRFVALQ</sequence>
<dbReference type="HOGENOM" id="CLU_2350757_0_0_1"/>